<accession>A7I1I6</accession>
<dbReference type="Pfam" id="PF04389">
    <property type="entry name" value="Peptidase_M28"/>
    <property type="match status" value="1"/>
</dbReference>
<dbReference type="Gene3D" id="3.40.630.10">
    <property type="entry name" value="Zn peptidases"/>
    <property type="match status" value="2"/>
</dbReference>
<dbReference type="PANTHER" id="PTHR43501">
    <property type="entry name" value="CYTOSOL NON-SPECIFIC DIPEPTIDASE"/>
    <property type="match status" value="1"/>
</dbReference>
<dbReference type="AlphaFoldDB" id="A7I1I6"/>
<reference evidence="3" key="1">
    <citation type="submission" date="2007-07" db="EMBL/GenBank/DDBJ databases">
        <title>Complete genome sequence of Campylobacter hominis ATCC BAA-381, a commensal isolated from the human gastrointestinal tract.</title>
        <authorList>
            <person name="Fouts D.E."/>
            <person name="Mongodin E.F."/>
            <person name="Puiu D."/>
            <person name="Sebastian Y."/>
            <person name="Miller W.G."/>
            <person name="Mandrell R.E."/>
            <person name="Nelson K.E."/>
        </authorList>
    </citation>
    <scope>NUCLEOTIDE SEQUENCE [LARGE SCALE GENOMIC DNA]</scope>
    <source>
        <strain evidence="3">ATCC BAA-381 / LMG 19568 / NCTC 13146 / CH001A</strain>
    </source>
</reference>
<protein>
    <submittedName>
        <fullName evidence="2">Aminoacyl-histidine dipeptidase</fullName>
    </submittedName>
</protein>
<organism evidence="2 3">
    <name type="scientific">Campylobacter hominis (strain ATCC BAA-381 / DSM 21671 / CCUG 45161 / LMG 19568 / NCTC 13146 / CH001A)</name>
    <dbReference type="NCBI Taxonomy" id="360107"/>
    <lineage>
        <taxon>Bacteria</taxon>
        <taxon>Pseudomonadati</taxon>
        <taxon>Campylobacterota</taxon>
        <taxon>Epsilonproteobacteria</taxon>
        <taxon>Campylobacterales</taxon>
        <taxon>Campylobacteraceae</taxon>
        <taxon>Campylobacter</taxon>
    </lineage>
</organism>
<dbReference type="InterPro" id="IPR001160">
    <property type="entry name" value="Peptidase_M20C"/>
</dbReference>
<evidence type="ECO:0000259" key="1">
    <source>
        <dbReference type="Pfam" id="PF04389"/>
    </source>
</evidence>
<keyword evidence="3" id="KW-1185">Reference proteome</keyword>
<dbReference type="STRING" id="360107.CHAB381_0810"/>
<dbReference type="SUPFAM" id="SSF53187">
    <property type="entry name" value="Zn-dependent exopeptidases"/>
    <property type="match status" value="1"/>
</dbReference>
<evidence type="ECO:0000313" key="3">
    <source>
        <dbReference type="Proteomes" id="UP000002407"/>
    </source>
</evidence>
<dbReference type="PANTHER" id="PTHR43501:SF1">
    <property type="entry name" value="CYTOSOL NON-SPECIFIC DIPEPTIDASE"/>
    <property type="match status" value="1"/>
</dbReference>
<dbReference type="EMBL" id="CP000776">
    <property type="protein sequence ID" value="ABS52063.1"/>
    <property type="molecule type" value="Genomic_DNA"/>
</dbReference>
<dbReference type="InterPro" id="IPR007484">
    <property type="entry name" value="Peptidase_M28"/>
</dbReference>
<sequence length="420" mass="47692">MNVIDYFLKICKIPHASRNTKELAKWLIDECKKRNFITQIDKSGNIYAKKGEPEICIQSHYDMVKVGSENTVKVIFEDDFIKAENSSLGADDGIGVAISLKMMDEFENLEVIFTNDEEVGLWGVQNFDYKIKSDKILNLDSENDEQVCVGCAGGVDILAFCDTYRKLKKGFCYEFKTKNFPGGHSGSEIDKNLPNAIKSLAKFIRENSGSIVNFKGGERINSIPVNAMCKAVFDNEISKVPEFLEAEFFDFDEYEIYEKSTEILDFICIFSQGVRAWNNTLNIPESSANIALCEEIKRQFKISIFARAMNELENLQFETKILGERLGFKVCFENFSKPWKPQINDFSHLVLKNLQKFSPNAKFYAIHAGLECGVFITKNRNLKVASIGPNIFGAHSINEKVQISSIKKIENTVREIIKNI</sequence>
<gene>
    <name evidence="2" type="ordered locus">CHAB381_0810</name>
</gene>
<dbReference type="Proteomes" id="UP000002407">
    <property type="component" value="Chromosome"/>
</dbReference>
<dbReference type="HOGENOM" id="CLU_028526_1_0_7"/>
<proteinExistence type="predicted"/>
<dbReference type="GO" id="GO:0070573">
    <property type="term" value="F:metallodipeptidase activity"/>
    <property type="evidence" value="ECO:0007669"/>
    <property type="project" value="TreeGrafter"/>
</dbReference>
<evidence type="ECO:0000313" key="2">
    <source>
        <dbReference type="EMBL" id="ABS52063.1"/>
    </source>
</evidence>
<dbReference type="RefSeq" id="WP_012108666.1">
    <property type="nucleotide sequence ID" value="NC_009714.1"/>
</dbReference>
<dbReference type="PRINTS" id="PR00934">
    <property type="entry name" value="XHISDIPTASE"/>
</dbReference>
<dbReference type="GO" id="GO:0005829">
    <property type="term" value="C:cytosol"/>
    <property type="evidence" value="ECO:0007669"/>
    <property type="project" value="TreeGrafter"/>
</dbReference>
<dbReference type="GO" id="GO:0006508">
    <property type="term" value="P:proteolysis"/>
    <property type="evidence" value="ECO:0007669"/>
    <property type="project" value="InterPro"/>
</dbReference>
<name>A7I1I6_CAMHC</name>
<dbReference type="KEGG" id="cha:CHAB381_0810"/>
<dbReference type="eggNOG" id="COG2195">
    <property type="taxonomic scope" value="Bacteria"/>
</dbReference>
<feature type="domain" description="Peptidase M28" evidence="1">
    <location>
        <begin position="52"/>
        <end position="140"/>
    </location>
</feature>